<dbReference type="Gene3D" id="2.30.30.40">
    <property type="entry name" value="SH3 Domains"/>
    <property type="match status" value="1"/>
</dbReference>
<evidence type="ECO:0000313" key="6">
    <source>
        <dbReference type="Proteomes" id="UP000189911"/>
    </source>
</evidence>
<evidence type="ECO:0000313" key="5">
    <source>
        <dbReference type="EMBL" id="SCV02973.1"/>
    </source>
</evidence>
<organism evidence="5 6">
    <name type="scientific">Lachancea nothofagi CBS 11611</name>
    <dbReference type="NCBI Taxonomy" id="1266666"/>
    <lineage>
        <taxon>Eukaryota</taxon>
        <taxon>Fungi</taxon>
        <taxon>Dikarya</taxon>
        <taxon>Ascomycota</taxon>
        <taxon>Saccharomycotina</taxon>
        <taxon>Saccharomycetes</taxon>
        <taxon>Saccharomycetales</taxon>
        <taxon>Saccharomycetaceae</taxon>
        <taxon>Lachancea</taxon>
    </lineage>
</organism>
<sequence>MSSTSKDNKSPRLATAVESVFVDVLYSPNRATPFSTSTLTVSVNTVNVRLQSTSNSGTVSTATFLQVLSTTGTIASSSAKTSSVILDKVSESQNASSTIIGLAIGLPLGVFCLGFCFIAFYLWHRKRHSRLYPPTPYYPKSGAPAPRPQSKIWNRLFNQEPSHHYYHKKYESSSFASNQDSGATIRYKISSINTESNPIPQHIQTPQKVAFPINKSFSSNQIDTFLYTKPPHIQSIRSALPTASPSSDMPYAKPTIPPDNGTWTYESPLSRWFLTKSTYFQDQVKQPLKSSTVKLKQLNILSRVSKNRVQSFLPDENSPILSARPPIFQDSYVKSQLDPLVFRSSSLKHSANRKESSVTIRETRFMNSEQISNFNPYSRSTTSQSVIKPQFIEKSKIDAIALLRPPQRVPSKNSDSRERNIGEKKSKHITEKLKEHLDLIDSLKPLPLTPKSKQASETAASITDWSQLEMSVLNSGTAETELNQLYVVVRDYTPNLTDEICIRRDDCVRLLAKHTDGWCLVEKCKLTGSPLGTSDDPRHCEIDGEYYLNDYRGIVPGACIKELETDA</sequence>
<keyword evidence="1 2" id="KW-0728">SH3 domain</keyword>
<dbReference type="EMBL" id="LT598453">
    <property type="protein sequence ID" value="SCV02973.1"/>
    <property type="molecule type" value="Genomic_DNA"/>
</dbReference>
<reference evidence="6" key="1">
    <citation type="submission" date="2016-03" db="EMBL/GenBank/DDBJ databases">
        <authorList>
            <person name="Devillers Hugo."/>
        </authorList>
    </citation>
    <scope>NUCLEOTIDE SEQUENCE [LARGE SCALE GENOMIC DNA]</scope>
</reference>
<proteinExistence type="predicted"/>
<dbReference type="AlphaFoldDB" id="A0A1G4KEM7"/>
<dbReference type="OrthoDB" id="5340910at2759"/>
<feature type="domain" description="SH3" evidence="4">
    <location>
        <begin position="481"/>
        <end position="565"/>
    </location>
</feature>
<evidence type="ECO:0000256" key="2">
    <source>
        <dbReference type="PROSITE-ProRule" id="PRU00192"/>
    </source>
</evidence>
<keyword evidence="3" id="KW-0812">Transmembrane</keyword>
<name>A0A1G4KEM7_9SACH</name>
<dbReference type="PROSITE" id="PS50002">
    <property type="entry name" value="SH3"/>
    <property type="match status" value="1"/>
</dbReference>
<keyword evidence="6" id="KW-1185">Reference proteome</keyword>
<evidence type="ECO:0000259" key="4">
    <source>
        <dbReference type="PROSITE" id="PS50002"/>
    </source>
</evidence>
<keyword evidence="3" id="KW-1133">Transmembrane helix</keyword>
<dbReference type="SUPFAM" id="SSF50044">
    <property type="entry name" value="SH3-domain"/>
    <property type="match status" value="1"/>
</dbReference>
<protein>
    <submittedName>
        <fullName evidence="5">LANO_0G01376g1_1</fullName>
    </submittedName>
</protein>
<feature type="transmembrane region" description="Helical" evidence="3">
    <location>
        <begin position="99"/>
        <end position="123"/>
    </location>
</feature>
<dbReference type="InterPro" id="IPR036028">
    <property type="entry name" value="SH3-like_dom_sf"/>
</dbReference>
<dbReference type="Proteomes" id="UP000189911">
    <property type="component" value="Chromosome G"/>
</dbReference>
<gene>
    <name evidence="5" type="ORF">LANO_0G01376G</name>
</gene>
<keyword evidence="3" id="KW-0472">Membrane</keyword>
<evidence type="ECO:0000256" key="1">
    <source>
        <dbReference type="ARBA" id="ARBA00022443"/>
    </source>
</evidence>
<accession>A0A1G4KEM7</accession>
<dbReference type="SMART" id="SM00326">
    <property type="entry name" value="SH3"/>
    <property type="match status" value="1"/>
</dbReference>
<evidence type="ECO:0000256" key="3">
    <source>
        <dbReference type="SAM" id="Phobius"/>
    </source>
</evidence>
<dbReference type="InterPro" id="IPR001452">
    <property type="entry name" value="SH3_domain"/>
</dbReference>